<dbReference type="SMART" id="SM00382">
    <property type="entry name" value="AAA"/>
    <property type="match status" value="1"/>
</dbReference>
<feature type="compositionally biased region" description="Basic and acidic residues" evidence="2">
    <location>
        <begin position="270"/>
        <end position="329"/>
    </location>
</feature>
<feature type="domain" description="AAA+ ATPase" evidence="4">
    <location>
        <begin position="1084"/>
        <end position="1304"/>
    </location>
</feature>
<dbReference type="PROSITE" id="PS00674">
    <property type="entry name" value="AAA"/>
    <property type="match status" value="1"/>
</dbReference>
<dbReference type="InterPro" id="IPR003959">
    <property type="entry name" value="ATPase_AAA_core"/>
</dbReference>
<protein>
    <submittedName>
        <fullName evidence="5">Cell division protein FTSH</fullName>
    </submittedName>
</protein>
<keyword evidence="1" id="KW-0175">Coiled coil</keyword>
<name>A0A1X9RPQ1_9CHLO</name>
<evidence type="ECO:0000259" key="4">
    <source>
        <dbReference type="SMART" id="SM00382"/>
    </source>
</evidence>
<evidence type="ECO:0000256" key="2">
    <source>
        <dbReference type="SAM" id="MobiDB-lite"/>
    </source>
</evidence>
<keyword evidence="5" id="KW-0150">Chloroplast</keyword>
<dbReference type="GO" id="GO:0051301">
    <property type="term" value="P:cell division"/>
    <property type="evidence" value="ECO:0007669"/>
    <property type="project" value="UniProtKB-KW"/>
</dbReference>
<evidence type="ECO:0000256" key="1">
    <source>
        <dbReference type="SAM" id="Coils"/>
    </source>
</evidence>
<accession>A0A1X9RPQ1</accession>
<keyword evidence="5" id="KW-0131">Cell cycle</keyword>
<dbReference type="PANTHER" id="PTHR23076:SF97">
    <property type="entry name" value="ATP-DEPENDENT ZINC METALLOPROTEASE YME1L1"/>
    <property type="match status" value="1"/>
</dbReference>
<dbReference type="Gene3D" id="1.10.8.60">
    <property type="match status" value="1"/>
</dbReference>
<evidence type="ECO:0000313" key="5">
    <source>
        <dbReference type="EMBL" id="ARQ82139.1"/>
    </source>
</evidence>
<feature type="region of interest" description="Disordered" evidence="2">
    <location>
        <begin position="270"/>
        <end position="331"/>
    </location>
</feature>
<dbReference type="GO" id="GO:0016887">
    <property type="term" value="F:ATP hydrolysis activity"/>
    <property type="evidence" value="ECO:0007669"/>
    <property type="project" value="InterPro"/>
</dbReference>
<dbReference type="EMBL" id="KY509313">
    <property type="protein sequence ID" value="ARQ82139.1"/>
    <property type="molecule type" value="Genomic_DNA"/>
</dbReference>
<organism evidence="5">
    <name type="scientific">Avrainvillea mazei</name>
    <dbReference type="NCBI Taxonomy" id="381412"/>
    <lineage>
        <taxon>Eukaryota</taxon>
        <taxon>Viridiplantae</taxon>
        <taxon>Chlorophyta</taxon>
        <taxon>core chlorophytes</taxon>
        <taxon>Ulvophyceae</taxon>
        <taxon>TCBD clade</taxon>
        <taxon>Bryopsidales</taxon>
        <taxon>Halimedineae</taxon>
        <taxon>Dichotomosiphonaceae</taxon>
        <taxon>Avrainvillea</taxon>
    </lineage>
</organism>
<dbReference type="Pfam" id="PF00004">
    <property type="entry name" value="AAA"/>
    <property type="match status" value="2"/>
</dbReference>
<dbReference type="PANTHER" id="PTHR23076">
    <property type="entry name" value="METALLOPROTEASE M41 FTSH"/>
    <property type="match status" value="1"/>
</dbReference>
<dbReference type="GO" id="GO:0006508">
    <property type="term" value="P:proteolysis"/>
    <property type="evidence" value="ECO:0007669"/>
    <property type="project" value="TreeGrafter"/>
</dbReference>
<dbReference type="GO" id="GO:0005524">
    <property type="term" value="F:ATP binding"/>
    <property type="evidence" value="ECO:0007669"/>
    <property type="project" value="InterPro"/>
</dbReference>
<keyword evidence="3" id="KW-0812">Transmembrane</keyword>
<gene>
    <name evidence="5" type="primary">ftsH</name>
</gene>
<keyword evidence="3" id="KW-1133">Transmembrane helix</keyword>
<feature type="coiled-coil region" evidence="1">
    <location>
        <begin position="349"/>
        <end position="418"/>
    </location>
</feature>
<sequence>MNKIIIFYKNKTQLKSYIDDKFDIIDAIKQIKAEKTDLKLFYINYKKLLLILAYIYLICSSCLKILKNQSGTWPFELSFFALIINALQYKFLLINANSIFKPIYQNLETFWLQQIYNENFIFVDKKFYFSNKEQTAPNLILYNSFRDPITGEILTDDTQFSNIYIPNNLNWFFGNVFDKNISQTFYTPNKEFKILDLIPLKMESQNQFIENNNYPLTPTFRLTNWRLLKLEKIKKFANTDNIKKKLILAAINFQNSPKFYSQFLTNSKVEKKPETKSEKKPETKSEKKPETKSGKKPETKSRKKPETKSGKKPETKSETKSEKKPETKSENGNILEFFGQKLIIHSGKIETLEKKKKRSQLHILELLKKLKVKKRKILKITNTKEGRKYEMLNIQLEEDEAETNLKNFENLSKNFENTKYLSNFFIIKREFDKYFKYSLWDNFFIKSEHYENYFFQDPIELQDYERQGFYLPESEFLYNIKNQINKYIHKYIPTNIRKYIKYKILIPIINYIFVLKQKYIESKFNESIQKLGNQYLEKQNYSIQFLLIKINKLKTYIKKKLIALKKSKKFKYYPSQNSFNFYRFLEFDTLKSPKNPASDTDETTEENYFSDLNDLFLENYDSKIINAIRSQTRRRRRKRYLKRTSKKLINSLTEKKNLEFKKLKFLKYKNLYLFKLFNFIRSCFGVKIYTELEDVLPKKEDLIFKVLFDETLSKEKYDYGENLFDKFFDQFLEKCDYLMIENIKKKFRKVNRKIFFKIKKDKQRLLLLKNISSKINYDYDESENRQMSGYLLPDLDVEETHSALYKKRAFTNVNILKFLDPLINKTVFVEKLLTQKKIPNLKIKIKKNEYVFANIVFQIQNLNLESLDAHKPPFKFLNFTFYKNFIYIQDSFEINDNQLLIFTKDKELPSFPSLDRSNFVSNMPIISTVYKKIDHKYKQKKLKFQFHKADFSEPNEDFNFRSILFLFKIGTFIICINLLKNLYITNNKEIIISTIKFLRYIGILHDLEWLQNELKLNLTKKNLRNLRKIDHKLYNLIGLNFLIFEVAKIILFLRIRRDLVYKFNTILLYILYLFPNKTKLKIFQPKAFLLIGPPGTGKTLFVQSIAGESKVPVVIQAGSLLKYPTRKNGASVIHRIFKRARKIAPCILFLDEIDTIGIRRENVSSNLTQSYEPVELINAFALVPSSLFETLKYEKLEEQKINLLKFEEDEEEEIRNSEKEEELHESIRKIKLPVNLKALQETQFNYISRREQLRILTQLLIELDGLNILQNVIVLGATNRIEILDPALLRPGRFRDQFYLNLPNYRKRILLLDFYSRTFGLEQKEILSYFSKRTQGFSSADIKTIIKFSTFITISIRKRKHSLYSLERGVDFVRSYILEKNFRNFEKLYKILNSHISTFFKRILSYELLSFQYENSYDGYYDDEFDEEGKTFLGLRDQIIGYQPSVVRNGYYNIGKMFISFFYKNEEMISHVNLVDRPVNFRYNFFNTLFYIFDKNLTFRINLEEIFIDFFSGKAAEVLFVHFPLLKSSNNNLFESNVGFFDQSNMGKFELRKSIILASLILEKWYMYTKLIVIEKSNSLSDDFNTVHFDEAGLLSGRYLSYKKLNNMEIANRIKIDKQKWLYKSVWQKQFFLRYFNFHNLLYLHWFRIYIYKPERNEQNIEWVPPDEYYHYQHLQITKNSTKWNEFLQINENFLCNSLMLRAINANLIILREFRELIDYFVDYLIRFEILREYEFYEKIQDFLMNSNDNITDSKILSIQRENYFLRTPIIRFR</sequence>
<dbReference type="GO" id="GO:0004176">
    <property type="term" value="F:ATP-dependent peptidase activity"/>
    <property type="evidence" value="ECO:0007669"/>
    <property type="project" value="TreeGrafter"/>
</dbReference>
<keyword evidence="5" id="KW-0934">Plastid</keyword>
<keyword evidence="3" id="KW-0472">Membrane</keyword>
<dbReference type="CDD" id="cd19481">
    <property type="entry name" value="RecA-like_protease"/>
    <property type="match status" value="1"/>
</dbReference>
<evidence type="ECO:0000256" key="3">
    <source>
        <dbReference type="SAM" id="Phobius"/>
    </source>
</evidence>
<dbReference type="InterPro" id="IPR003960">
    <property type="entry name" value="ATPase_AAA_CS"/>
</dbReference>
<proteinExistence type="predicted"/>
<dbReference type="Gene3D" id="3.40.50.300">
    <property type="entry name" value="P-loop containing nucleotide triphosphate hydrolases"/>
    <property type="match status" value="2"/>
</dbReference>
<geneLocation type="chloroplast" evidence="5"/>
<dbReference type="SUPFAM" id="SSF52540">
    <property type="entry name" value="P-loop containing nucleoside triphosphate hydrolases"/>
    <property type="match status" value="1"/>
</dbReference>
<reference evidence="5" key="1">
    <citation type="journal article" date="2017" name="J. Phycol.">
        <title>Phylogenetic position of the coral symbiont Ostreobium (Ulvophyceae) inferred from chloroplast genome data.</title>
        <authorList>
            <person name="Verbruggen H."/>
            <person name="Marcelino V.R."/>
            <person name="Guiry M.D."/>
            <person name="Cremen M.C."/>
            <person name="Jackson C.J."/>
        </authorList>
    </citation>
    <scope>NUCLEOTIDE SEQUENCE</scope>
</reference>
<feature type="transmembrane region" description="Helical" evidence="3">
    <location>
        <begin position="1033"/>
        <end position="1053"/>
    </location>
</feature>
<dbReference type="InterPro" id="IPR003593">
    <property type="entry name" value="AAA+_ATPase"/>
</dbReference>
<keyword evidence="5" id="KW-0132">Cell division</keyword>
<dbReference type="InterPro" id="IPR027417">
    <property type="entry name" value="P-loop_NTPase"/>
</dbReference>
<feature type="transmembrane region" description="Helical" evidence="3">
    <location>
        <begin position="958"/>
        <end position="979"/>
    </location>
</feature>